<evidence type="ECO:0000313" key="2">
    <source>
        <dbReference type="EMBL" id="OEU09626.1"/>
    </source>
</evidence>
<evidence type="ECO:0000256" key="1">
    <source>
        <dbReference type="SAM" id="MobiDB-lite"/>
    </source>
</evidence>
<protein>
    <submittedName>
        <fullName evidence="2">Uncharacterized protein</fullName>
    </submittedName>
</protein>
<feature type="compositionally biased region" description="Low complexity" evidence="1">
    <location>
        <begin position="263"/>
        <end position="293"/>
    </location>
</feature>
<dbReference type="Proteomes" id="UP000095751">
    <property type="component" value="Unassembled WGS sequence"/>
</dbReference>
<dbReference type="AlphaFoldDB" id="A0A1E7EUU0"/>
<name>A0A1E7EUU0_9STRA</name>
<gene>
    <name evidence="2" type="ORF">FRACYDRAFT_248470</name>
</gene>
<dbReference type="InParanoid" id="A0A1E7EUU0"/>
<dbReference type="OrthoDB" id="49193at2759"/>
<feature type="compositionally biased region" description="Polar residues" evidence="1">
    <location>
        <begin position="166"/>
        <end position="177"/>
    </location>
</feature>
<organism evidence="2 3">
    <name type="scientific">Fragilariopsis cylindrus CCMP1102</name>
    <dbReference type="NCBI Taxonomy" id="635003"/>
    <lineage>
        <taxon>Eukaryota</taxon>
        <taxon>Sar</taxon>
        <taxon>Stramenopiles</taxon>
        <taxon>Ochrophyta</taxon>
        <taxon>Bacillariophyta</taxon>
        <taxon>Bacillariophyceae</taxon>
        <taxon>Bacillariophycidae</taxon>
        <taxon>Bacillariales</taxon>
        <taxon>Bacillariaceae</taxon>
        <taxon>Fragilariopsis</taxon>
    </lineage>
</organism>
<feature type="compositionally biased region" description="Low complexity" evidence="1">
    <location>
        <begin position="109"/>
        <end position="126"/>
    </location>
</feature>
<dbReference type="KEGG" id="fcy:FRACYDRAFT_248470"/>
<accession>A0A1E7EUU0</accession>
<feature type="compositionally biased region" description="Polar residues" evidence="1">
    <location>
        <begin position="201"/>
        <end position="210"/>
    </location>
</feature>
<reference evidence="2 3" key="1">
    <citation type="submission" date="2016-09" db="EMBL/GenBank/DDBJ databases">
        <title>Extensive genetic diversity and differential bi-allelic expression allows diatom success in the polar Southern Ocean.</title>
        <authorList>
            <consortium name="DOE Joint Genome Institute"/>
            <person name="Mock T."/>
            <person name="Otillar R.P."/>
            <person name="Strauss J."/>
            <person name="Dupont C."/>
            <person name="Frickenhaus S."/>
            <person name="Maumus F."/>
            <person name="Mcmullan M."/>
            <person name="Sanges R."/>
            <person name="Schmutz J."/>
            <person name="Toseland A."/>
            <person name="Valas R."/>
            <person name="Veluchamy A."/>
            <person name="Ward B.J."/>
            <person name="Allen A."/>
            <person name="Barry K."/>
            <person name="Falciatore A."/>
            <person name="Ferrante M."/>
            <person name="Fortunato A.E."/>
            <person name="Gloeckner G."/>
            <person name="Gruber A."/>
            <person name="Hipkin R."/>
            <person name="Janech M."/>
            <person name="Kroth P."/>
            <person name="Leese F."/>
            <person name="Lindquist E."/>
            <person name="Lyon B.R."/>
            <person name="Martin J."/>
            <person name="Mayer C."/>
            <person name="Parker M."/>
            <person name="Quesneville H."/>
            <person name="Raymond J."/>
            <person name="Uhlig C."/>
            <person name="Valentin K.U."/>
            <person name="Worden A.Z."/>
            <person name="Armbrust E.V."/>
            <person name="Bowler C."/>
            <person name="Green B."/>
            <person name="Moulton V."/>
            <person name="Van Oosterhout C."/>
            <person name="Grigoriev I."/>
        </authorList>
    </citation>
    <scope>NUCLEOTIDE SEQUENCE [LARGE SCALE GENOMIC DNA]</scope>
    <source>
        <strain evidence="2 3">CCMP1102</strain>
    </source>
</reference>
<keyword evidence="3" id="KW-1185">Reference proteome</keyword>
<evidence type="ECO:0000313" key="3">
    <source>
        <dbReference type="Proteomes" id="UP000095751"/>
    </source>
</evidence>
<feature type="region of interest" description="Disordered" evidence="1">
    <location>
        <begin position="263"/>
        <end position="320"/>
    </location>
</feature>
<sequence length="352" mass="37992">MSDSRRRSTRRGKIKSIYALNDLVQIPHNSTTVVGRLSYKIMEEPSVRWLVSFDDIPNRKDEEIAEEALGPVIGRVPIVTPITNNNPSLHPVTTSTNNDIAVGIGIGIGDTTPTTTTNSKDTTITTRSLGRKSNPESSNSSSSAEDNATKISTNKRRKTEKEDATSTHQPSLQSVVEKQQRPNIVVPKEESTNGISEMEQIKTTSPTGKSKATDREQRSRRRRGSSFDERSPPQQYVASTTGTATAAAAAATTTKRCAVSTANSSTNAGSASSSLKNKRSSVQGSSSSNNNKTKNAKGEYASRNKKGKFGNNGGVSKSNNAKKDVVKVQLLTGTLYLYRGGANRHVEFIMNK</sequence>
<feature type="region of interest" description="Disordered" evidence="1">
    <location>
        <begin position="108"/>
        <end position="242"/>
    </location>
</feature>
<proteinExistence type="predicted"/>
<dbReference type="EMBL" id="KV784375">
    <property type="protein sequence ID" value="OEU09626.1"/>
    <property type="molecule type" value="Genomic_DNA"/>
</dbReference>